<sequence>MASADVLTLPSCSSLAALPGNTVPQRRVSQQSSNRRSSAGKSALNGTQNGNRKNYDTMFVRNTVALAVIHRLHKWCCQLFCVVLFLCVGEMQNSKSETLADVRRSIVNSSQRRCKTITDLEMQLLRHLTCPETALRPLRVQSSRPMRKRHHLSRPPSPQLFDIYEDERETCESPIAAH</sequence>
<dbReference type="Proteomes" id="UP001201812">
    <property type="component" value="Unassembled WGS sequence"/>
</dbReference>
<protein>
    <submittedName>
        <fullName evidence="2">Uncharacterized protein</fullName>
    </submittedName>
</protein>
<dbReference type="EMBL" id="JAKKPZ010000006">
    <property type="protein sequence ID" value="KAI1720357.1"/>
    <property type="molecule type" value="Genomic_DNA"/>
</dbReference>
<dbReference type="AlphaFoldDB" id="A0AAD4RA89"/>
<keyword evidence="3" id="KW-1185">Reference proteome</keyword>
<organism evidence="2 3">
    <name type="scientific">Ditylenchus destructor</name>
    <dbReference type="NCBI Taxonomy" id="166010"/>
    <lineage>
        <taxon>Eukaryota</taxon>
        <taxon>Metazoa</taxon>
        <taxon>Ecdysozoa</taxon>
        <taxon>Nematoda</taxon>
        <taxon>Chromadorea</taxon>
        <taxon>Rhabditida</taxon>
        <taxon>Tylenchina</taxon>
        <taxon>Tylenchomorpha</taxon>
        <taxon>Sphaerularioidea</taxon>
        <taxon>Anguinidae</taxon>
        <taxon>Anguininae</taxon>
        <taxon>Ditylenchus</taxon>
    </lineage>
</organism>
<evidence type="ECO:0000313" key="2">
    <source>
        <dbReference type="EMBL" id="KAI1720357.1"/>
    </source>
</evidence>
<evidence type="ECO:0000313" key="3">
    <source>
        <dbReference type="Proteomes" id="UP001201812"/>
    </source>
</evidence>
<feature type="compositionally biased region" description="Low complexity" evidence="1">
    <location>
        <begin position="25"/>
        <end position="37"/>
    </location>
</feature>
<feature type="region of interest" description="Disordered" evidence="1">
    <location>
        <begin position="22"/>
        <end position="52"/>
    </location>
</feature>
<evidence type="ECO:0000256" key="1">
    <source>
        <dbReference type="SAM" id="MobiDB-lite"/>
    </source>
</evidence>
<reference evidence="2" key="1">
    <citation type="submission" date="2022-01" db="EMBL/GenBank/DDBJ databases">
        <title>Genome Sequence Resource for Two Populations of Ditylenchus destructor, the Migratory Endoparasitic Phytonematode.</title>
        <authorList>
            <person name="Zhang H."/>
            <person name="Lin R."/>
            <person name="Xie B."/>
        </authorList>
    </citation>
    <scope>NUCLEOTIDE SEQUENCE</scope>
    <source>
        <strain evidence="2">BazhouSP</strain>
    </source>
</reference>
<accession>A0AAD4RA89</accession>
<proteinExistence type="predicted"/>
<gene>
    <name evidence="2" type="ORF">DdX_05745</name>
</gene>
<comment type="caution">
    <text evidence="2">The sequence shown here is derived from an EMBL/GenBank/DDBJ whole genome shotgun (WGS) entry which is preliminary data.</text>
</comment>
<name>A0AAD4RA89_9BILA</name>